<reference evidence="2" key="1">
    <citation type="journal article" date="2017" name="Nat. Microbiol.">
        <title>Global analysis of biosynthetic gene clusters reveals vast potential of secondary metabolite production in Penicillium species.</title>
        <authorList>
            <person name="Nielsen J.C."/>
            <person name="Grijseels S."/>
            <person name="Prigent S."/>
            <person name="Ji B."/>
            <person name="Dainat J."/>
            <person name="Nielsen K.F."/>
            <person name="Frisvad J.C."/>
            <person name="Workman M."/>
            <person name="Nielsen J."/>
        </authorList>
    </citation>
    <scope>NUCLEOTIDE SEQUENCE [LARGE SCALE GENOMIC DNA]</scope>
    <source>
        <strain evidence="2">IBT 24891</strain>
    </source>
</reference>
<evidence type="ECO:0008006" key="3">
    <source>
        <dbReference type="Google" id="ProtNLM"/>
    </source>
</evidence>
<evidence type="ECO:0000313" key="2">
    <source>
        <dbReference type="Proteomes" id="UP000191285"/>
    </source>
</evidence>
<gene>
    <name evidence="1" type="ORF">PENSTE_c001G08840</name>
</gene>
<name>A0A1V6TZX2_9EURO</name>
<organism evidence="1 2">
    <name type="scientific">Penicillium steckii</name>
    <dbReference type="NCBI Taxonomy" id="303698"/>
    <lineage>
        <taxon>Eukaryota</taxon>
        <taxon>Fungi</taxon>
        <taxon>Dikarya</taxon>
        <taxon>Ascomycota</taxon>
        <taxon>Pezizomycotina</taxon>
        <taxon>Eurotiomycetes</taxon>
        <taxon>Eurotiomycetidae</taxon>
        <taxon>Eurotiales</taxon>
        <taxon>Aspergillaceae</taxon>
        <taxon>Penicillium</taxon>
    </lineage>
</organism>
<proteinExistence type="predicted"/>
<protein>
    <recommendedName>
        <fullName evidence="3">HNH nuclease domain-containing protein</fullName>
    </recommendedName>
</protein>
<dbReference type="STRING" id="303698.A0A1V6TZX2"/>
<keyword evidence="2" id="KW-1185">Reference proteome</keyword>
<dbReference type="OrthoDB" id="5386595at2759"/>
<accession>A0A1V6TZX2</accession>
<comment type="caution">
    <text evidence="1">The sequence shown here is derived from an EMBL/GenBank/DDBJ whole genome shotgun (WGS) entry which is preliminary data.</text>
</comment>
<evidence type="ECO:0000313" key="1">
    <source>
        <dbReference type="EMBL" id="OQE31888.1"/>
    </source>
</evidence>
<dbReference type="AlphaFoldDB" id="A0A1V6TZX2"/>
<dbReference type="EMBL" id="MLKD01000001">
    <property type="protein sequence ID" value="OQE31888.1"/>
    <property type="molecule type" value="Genomic_DNA"/>
</dbReference>
<sequence length="339" mass="39699">MFLTPPSFWAEAYKQENAKTILAKLNAQHYLERSQGKLESMSGHQATIQYLRCFPTYLFSFPTKLERQLYSRNKKKFQISLVNKYRSRHPKNDSLWCPVLGNWVKDGELEAVYLFDSMHGQDTMNSIFREPFWRSGLYAASNGLIMHYRIAEAFDSGKFVIIPDNKNKSAIQEASRWVWPMPQEYKIQIIDPTWNQLDEEILIDTGITWRRLDGKRLMFRSKYRPKAEYLYFHYCLQLVRRAWQYKGLSTNVLEEDLDKNLWDLPRSLLPRGMLLALVEELGPDYASLLQCYGSGKGQVKSSPLLLDVYARQVFGWQCKWISSDSDEDSTEKGHDGHSF</sequence>
<dbReference type="Proteomes" id="UP000191285">
    <property type="component" value="Unassembled WGS sequence"/>
</dbReference>